<dbReference type="AlphaFoldDB" id="A0ABD5LV89"/>
<name>A0ABD5LV89_PROMI</name>
<evidence type="ECO:0000313" key="1">
    <source>
        <dbReference type="EMBL" id="MEY2345278.1"/>
    </source>
</evidence>
<accession>A0ABD5LV89</accession>
<proteinExistence type="predicted"/>
<reference evidence="1" key="1">
    <citation type="submission" date="2021-05" db="EMBL/GenBank/DDBJ databases">
        <title>First report of NDM-5 and VEB-6 producing Proteus mirabilis isolated from blood of a sepsis patient in Kolkata, India.</title>
        <authorList>
            <person name="Halder G."/>
            <person name="Chaudhuri B."/>
            <person name="Dutta S."/>
        </authorList>
    </citation>
    <scope>NUCLEOTIDE SEQUENCE [LARGE SCALE GENOMIC DNA]</scope>
    <source>
        <strain evidence="1">7049</strain>
    </source>
</reference>
<protein>
    <recommendedName>
        <fullName evidence="2">Fimbrial outer membrane usher protein</fullName>
    </recommendedName>
</protein>
<evidence type="ECO:0008006" key="2">
    <source>
        <dbReference type="Google" id="ProtNLM"/>
    </source>
</evidence>
<dbReference type="EMBL" id="JADQCH020000002">
    <property type="protein sequence ID" value="MEY2345278.1"/>
    <property type="molecule type" value="Genomic_DNA"/>
</dbReference>
<gene>
    <name evidence="1" type="ORF">I3679_020260</name>
</gene>
<sequence length="158" mass="17531">MEISSKYKSIVGSVNSVFGEHRPLSTGFGIKYASSSNKGDGFQANANLSLPVSVFSLGLSTIYRSRNYSTLYESLQIDNIEDPLDDNLANNQTKTSSSLSLSLGNQRYGSLSYSLSYSQYYGDKKTIIQIPFLMEKDFHLCLLILAIKKVVILKIVHL</sequence>
<organism evidence="1">
    <name type="scientific">Proteus mirabilis</name>
    <dbReference type="NCBI Taxonomy" id="584"/>
    <lineage>
        <taxon>Bacteria</taxon>
        <taxon>Pseudomonadati</taxon>
        <taxon>Pseudomonadota</taxon>
        <taxon>Gammaproteobacteria</taxon>
        <taxon>Enterobacterales</taxon>
        <taxon>Morganellaceae</taxon>
        <taxon>Proteus</taxon>
    </lineage>
</organism>
<comment type="caution">
    <text evidence="1">The sequence shown here is derived from an EMBL/GenBank/DDBJ whole genome shotgun (WGS) entry which is preliminary data.</text>
</comment>